<sequence>CKICGVAAQLSRVASEQSPVARLRLALFRSHLSTEVGTRASLPDLASMFET</sequence>
<name>A0A5K3FR17_MESCO</name>
<proteinExistence type="predicted"/>
<reference evidence="1" key="1">
    <citation type="submission" date="2019-11" db="UniProtKB">
        <authorList>
            <consortium name="WormBaseParasite"/>
        </authorList>
    </citation>
    <scope>IDENTIFICATION</scope>
</reference>
<protein>
    <submittedName>
        <fullName evidence="1">DNA repair protein RecO</fullName>
    </submittedName>
</protein>
<dbReference type="AlphaFoldDB" id="A0A5K3FR17"/>
<dbReference type="WBParaSite" id="MCU_010435-RA">
    <property type="protein sequence ID" value="MCU_010435-RA"/>
    <property type="gene ID" value="MCU_010435"/>
</dbReference>
<evidence type="ECO:0000313" key="1">
    <source>
        <dbReference type="WBParaSite" id="MCU_010435-RA"/>
    </source>
</evidence>
<organism evidence="1">
    <name type="scientific">Mesocestoides corti</name>
    <name type="common">Flatworm</name>
    <dbReference type="NCBI Taxonomy" id="53468"/>
    <lineage>
        <taxon>Eukaryota</taxon>
        <taxon>Metazoa</taxon>
        <taxon>Spiralia</taxon>
        <taxon>Lophotrochozoa</taxon>
        <taxon>Platyhelminthes</taxon>
        <taxon>Cestoda</taxon>
        <taxon>Eucestoda</taxon>
        <taxon>Cyclophyllidea</taxon>
        <taxon>Mesocestoididae</taxon>
        <taxon>Mesocestoides</taxon>
    </lineage>
</organism>
<accession>A0A5K3FR17</accession>